<dbReference type="RefSeq" id="WP_344308690.1">
    <property type="nucleotide sequence ID" value="NZ_BAAANY010000007.1"/>
</dbReference>
<dbReference type="InterPro" id="IPR047872">
    <property type="entry name" value="EFG_IV"/>
</dbReference>
<dbReference type="EMBL" id="BAAANY010000007">
    <property type="protein sequence ID" value="GAA1668294.1"/>
    <property type="molecule type" value="Genomic_DNA"/>
</dbReference>
<dbReference type="PRINTS" id="PR00315">
    <property type="entry name" value="ELONGATNFCT"/>
</dbReference>
<dbReference type="Gene3D" id="3.40.50.300">
    <property type="entry name" value="P-loop containing nucleotide triphosphate hydrolases"/>
    <property type="match status" value="1"/>
</dbReference>
<dbReference type="InterPro" id="IPR031157">
    <property type="entry name" value="G_TR_CS"/>
</dbReference>
<dbReference type="PROSITE" id="PS51722">
    <property type="entry name" value="G_TR_2"/>
    <property type="match status" value="1"/>
</dbReference>
<dbReference type="InterPro" id="IPR035647">
    <property type="entry name" value="EFG_III/V"/>
</dbReference>
<evidence type="ECO:0000256" key="3">
    <source>
        <dbReference type="ARBA" id="ARBA00022768"/>
    </source>
</evidence>
<dbReference type="PROSITE" id="PS00301">
    <property type="entry name" value="G_TR_1"/>
    <property type="match status" value="1"/>
</dbReference>
<feature type="binding site" evidence="7">
    <location>
        <begin position="17"/>
        <end position="24"/>
    </location>
    <ligand>
        <name>GTP</name>
        <dbReference type="ChEBI" id="CHEBI:37565"/>
    </ligand>
</feature>
<feature type="binding site" evidence="7">
    <location>
        <begin position="81"/>
        <end position="85"/>
    </location>
    <ligand>
        <name>GTP</name>
        <dbReference type="ChEBI" id="CHEBI:37565"/>
    </ligand>
</feature>
<keyword evidence="3 7" id="KW-0251">Elongation factor</keyword>
<keyword evidence="2 7" id="KW-0547">Nucleotide-binding</keyword>
<dbReference type="CDD" id="cd01434">
    <property type="entry name" value="EFG_mtEFG1_IV"/>
    <property type="match status" value="1"/>
</dbReference>
<dbReference type="InterPro" id="IPR027417">
    <property type="entry name" value="P-loop_NTPase"/>
</dbReference>
<dbReference type="SUPFAM" id="SSF54211">
    <property type="entry name" value="Ribosomal protein S5 domain 2-like"/>
    <property type="match status" value="1"/>
</dbReference>
<dbReference type="NCBIfam" id="TIGR00231">
    <property type="entry name" value="small_GTP"/>
    <property type="match status" value="1"/>
</dbReference>
<evidence type="ECO:0000256" key="4">
    <source>
        <dbReference type="ARBA" id="ARBA00022917"/>
    </source>
</evidence>
<protein>
    <recommendedName>
        <fullName evidence="7 8">Elongation factor G</fullName>
        <shortName evidence="7">EF-G</shortName>
    </recommendedName>
</protein>
<dbReference type="Gene3D" id="2.40.30.10">
    <property type="entry name" value="Translation factors"/>
    <property type="match status" value="1"/>
</dbReference>
<dbReference type="HAMAP" id="MF_00054_B">
    <property type="entry name" value="EF_G_EF_2_B"/>
    <property type="match status" value="1"/>
</dbReference>
<evidence type="ECO:0000256" key="1">
    <source>
        <dbReference type="ARBA" id="ARBA00005870"/>
    </source>
</evidence>
<dbReference type="CDD" id="cd04088">
    <property type="entry name" value="EFG_mtEFG_II"/>
    <property type="match status" value="1"/>
</dbReference>
<dbReference type="Pfam" id="PF00009">
    <property type="entry name" value="GTP_EFTU"/>
    <property type="match status" value="1"/>
</dbReference>
<dbReference type="Proteomes" id="UP001500618">
    <property type="component" value="Unassembled WGS sequence"/>
</dbReference>
<comment type="similarity">
    <text evidence="1 7">Belongs to the TRAFAC class translation factor GTPase superfamily. Classic translation factor GTPase family. EF-G/EF-2 subfamily.</text>
</comment>
<evidence type="ECO:0000256" key="8">
    <source>
        <dbReference type="NCBIfam" id="TIGR00484"/>
    </source>
</evidence>
<keyword evidence="7" id="KW-0963">Cytoplasm</keyword>
<evidence type="ECO:0000259" key="9">
    <source>
        <dbReference type="PROSITE" id="PS51722"/>
    </source>
</evidence>
<dbReference type="NCBIfam" id="NF009379">
    <property type="entry name" value="PRK12740.1-3"/>
    <property type="match status" value="1"/>
</dbReference>
<feature type="binding site" evidence="7">
    <location>
        <begin position="135"/>
        <end position="138"/>
    </location>
    <ligand>
        <name>GTP</name>
        <dbReference type="ChEBI" id="CHEBI:37565"/>
    </ligand>
</feature>
<evidence type="ECO:0000256" key="7">
    <source>
        <dbReference type="HAMAP-Rule" id="MF_00054"/>
    </source>
</evidence>
<dbReference type="Gene3D" id="3.30.70.870">
    <property type="entry name" value="Elongation Factor G (Translational Gtpase), domain 3"/>
    <property type="match status" value="1"/>
</dbReference>
<dbReference type="Gene3D" id="3.30.230.10">
    <property type="match status" value="1"/>
</dbReference>
<dbReference type="Pfam" id="PF22042">
    <property type="entry name" value="EF-G_D2"/>
    <property type="match status" value="1"/>
</dbReference>
<dbReference type="InterPro" id="IPR000640">
    <property type="entry name" value="EFG_V-like"/>
</dbReference>
<dbReference type="CDD" id="cd01886">
    <property type="entry name" value="EF-G"/>
    <property type="match status" value="1"/>
</dbReference>
<dbReference type="InterPro" id="IPR005225">
    <property type="entry name" value="Small_GTP-bd"/>
</dbReference>
<dbReference type="SMART" id="SM00889">
    <property type="entry name" value="EFG_IV"/>
    <property type="match status" value="1"/>
</dbReference>
<dbReference type="NCBIfam" id="TIGR00484">
    <property type="entry name" value="EF-G"/>
    <property type="match status" value="1"/>
</dbReference>
<keyword evidence="5 7" id="KW-0342">GTP-binding</keyword>
<organism evidence="10 11">
    <name type="scientific">Fodinicola feengrottensis</name>
    <dbReference type="NCBI Taxonomy" id="435914"/>
    <lineage>
        <taxon>Bacteria</taxon>
        <taxon>Bacillati</taxon>
        <taxon>Actinomycetota</taxon>
        <taxon>Actinomycetes</taxon>
        <taxon>Mycobacteriales</taxon>
        <taxon>Fodinicola</taxon>
    </lineage>
</organism>
<feature type="domain" description="Tr-type G" evidence="9">
    <location>
        <begin position="8"/>
        <end position="284"/>
    </location>
</feature>
<dbReference type="InterPro" id="IPR009000">
    <property type="entry name" value="Transl_B-barrel_sf"/>
</dbReference>
<dbReference type="Gene3D" id="3.30.70.240">
    <property type="match status" value="1"/>
</dbReference>
<dbReference type="GO" id="GO:0003746">
    <property type="term" value="F:translation elongation factor activity"/>
    <property type="evidence" value="ECO:0007669"/>
    <property type="project" value="UniProtKB-KW"/>
</dbReference>
<dbReference type="Pfam" id="PF00679">
    <property type="entry name" value="EFG_C"/>
    <property type="match status" value="1"/>
</dbReference>
<gene>
    <name evidence="7 10" type="primary">fusA</name>
    <name evidence="10" type="ORF">GCM10009765_17010</name>
</gene>
<dbReference type="CDD" id="cd16262">
    <property type="entry name" value="EFG_III"/>
    <property type="match status" value="1"/>
</dbReference>
<dbReference type="InterPro" id="IPR000795">
    <property type="entry name" value="T_Tr_GTP-bd_dom"/>
</dbReference>
<accession>A0ABN2GBK4</accession>
<evidence type="ECO:0000256" key="5">
    <source>
        <dbReference type="ARBA" id="ARBA00023134"/>
    </source>
</evidence>
<comment type="subcellular location">
    <subcellularLocation>
        <location evidence="7">Cytoplasm</location>
    </subcellularLocation>
</comment>
<dbReference type="CDD" id="cd03713">
    <property type="entry name" value="EFG_mtEFG_C"/>
    <property type="match status" value="1"/>
</dbReference>
<dbReference type="SMART" id="SM00838">
    <property type="entry name" value="EFG_C"/>
    <property type="match status" value="1"/>
</dbReference>
<dbReference type="Pfam" id="PF03764">
    <property type="entry name" value="EFG_IV"/>
    <property type="match status" value="1"/>
</dbReference>
<dbReference type="InterPro" id="IPR014721">
    <property type="entry name" value="Ribsml_uS5_D2-typ_fold_subgr"/>
</dbReference>
<dbReference type="InterPro" id="IPR035649">
    <property type="entry name" value="EFG_V"/>
</dbReference>
<proteinExistence type="inferred from homology"/>
<keyword evidence="11" id="KW-1185">Reference proteome</keyword>
<dbReference type="SUPFAM" id="SSF50447">
    <property type="entry name" value="Translation proteins"/>
    <property type="match status" value="1"/>
</dbReference>
<dbReference type="NCBIfam" id="NF009381">
    <property type="entry name" value="PRK12740.1-5"/>
    <property type="match status" value="1"/>
</dbReference>
<dbReference type="PANTHER" id="PTHR43261">
    <property type="entry name" value="TRANSLATION ELONGATION FACTOR G-RELATED"/>
    <property type="match status" value="1"/>
</dbReference>
<reference evidence="10 11" key="1">
    <citation type="journal article" date="2019" name="Int. J. Syst. Evol. Microbiol.">
        <title>The Global Catalogue of Microorganisms (GCM) 10K type strain sequencing project: providing services to taxonomists for standard genome sequencing and annotation.</title>
        <authorList>
            <consortium name="The Broad Institute Genomics Platform"/>
            <consortium name="The Broad Institute Genome Sequencing Center for Infectious Disease"/>
            <person name="Wu L."/>
            <person name="Ma J."/>
        </authorList>
    </citation>
    <scope>NUCLEOTIDE SEQUENCE [LARGE SCALE GENOMIC DNA]</scope>
    <source>
        <strain evidence="10 11">JCM 14718</strain>
    </source>
</reference>
<dbReference type="InterPro" id="IPR020568">
    <property type="entry name" value="Ribosomal_Su5_D2-typ_SF"/>
</dbReference>
<evidence type="ECO:0000256" key="2">
    <source>
        <dbReference type="ARBA" id="ARBA00022741"/>
    </source>
</evidence>
<evidence type="ECO:0000256" key="6">
    <source>
        <dbReference type="ARBA" id="ARBA00024731"/>
    </source>
</evidence>
<dbReference type="InterPro" id="IPR004540">
    <property type="entry name" value="Transl_elong_EFG/EF2"/>
</dbReference>
<dbReference type="InterPro" id="IPR005517">
    <property type="entry name" value="Transl_elong_EFG/EF2_IV"/>
</dbReference>
<dbReference type="Pfam" id="PF14492">
    <property type="entry name" value="EFG_III"/>
    <property type="match status" value="1"/>
</dbReference>
<comment type="function">
    <text evidence="6 7">Catalyzes the GTP-dependent ribosomal translocation step during translation elongation. During this step, the ribosome changes from the pre-translocational (PRE) to the post-translocational (POST) state as the newly formed A-site-bound peptidyl-tRNA and P-site-bound deacylated tRNA move to the P and E sites, respectively. Catalyzes the coordinated movement of the two tRNA molecules, the mRNA and conformational changes in the ribosome.</text>
</comment>
<evidence type="ECO:0000313" key="10">
    <source>
        <dbReference type="EMBL" id="GAA1668294.1"/>
    </source>
</evidence>
<keyword evidence="4 7" id="KW-0648">Protein biosynthesis</keyword>
<dbReference type="SUPFAM" id="SSF54980">
    <property type="entry name" value="EF-G C-terminal domain-like"/>
    <property type="match status" value="2"/>
</dbReference>
<dbReference type="InterPro" id="IPR041095">
    <property type="entry name" value="EFG_II"/>
</dbReference>
<evidence type="ECO:0000313" key="11">
    <source>
        <dbReference type="Proteomes" id="UP001500618"/>
    </source>
</evidence>
<name>A0ABN2GBK4_9ACTN</name>
<dbReference type="InterPro" id="IPR009022">
    <property type="entry name" value="EFG_III"/>
</dbReference>
<dbReference type="InterPro" id="IPR053905">
    <property type="entry name" value="EF-G-like_DII"/>
</dbReference>
<sequence length="697" mass="76622">MAKDAELVTTRNIGIMAHIDAGKTTTTERILFYTGINYKIGEVHDGAATMDWMEQEQERGITITSAATKCIWKDHSIQIIDTPGHVDFTVEVERNLRVLDGAIAVYDGVAGVEPQTENVWRQADKYHVPRMCFVNKLDRTGADFFRCVQMMRDRLNSTPLVLQIPIGLEGDHIGVVDLLEERALTWRGETKVGEDYAIEAIPAELVEQAAEYREKLIETLAEVDDTTMEAYLEGKELSVAELKAGIRRATLASLANPVVCGSAFKNKGVQPLLDAVIDYLPSPLDVGNVHGVLHDGETPVERAPSESEPFSSLAFKIQTDPHLGKLTYVRIYSGRVEVGNQVVNSTKDRKERIGKIYQMHANKREERGFAGAGEIIAVAGLKQTTTGDTLSDSSNPVILESMTFPDPVISVAIEPKTKSDQEKLSIAIQKLAEEDPTFKVHQDDDTGQTIIEGMGELHLEVLVDRMRREFKVEANVGKPQVAYRETIRKKVEKVDYVHKKQTGGSGQFAKVLISIEPIDTTDGTTYEFENKVTGGRIPKEYIPSVDAGAQDAMQYGIMAGYPLVGIKLTLLDGAYHEVDSSEMAFKIAGSMALKEAARKASPALLEPLMAVEVTTPEENMGDVIGDLNSRRGVIQAMEERGGARVVKAQVPLSEMFGYVGDLRSKTQGRASYSMQFDSYGEVPANVAKEIIAKVNGE</sequence>
<dbReference type="PANTHER" id="PTHR43261:SF1">
    <property type="entry name" value="RIBOSOME-RELEASING FACTOR 2, MITOCHONDRIAL"/>
    <property type="match status" value="1"/>
</dbReference>
<dbReference type="SUPFAM" id="SSF52540">
    <property type="entry name" value="P-loop containing nucleoside triphosphate hydrolases"/>
    <property type="match status" value="1"/>
</dbReference>
<comment type="caution">
    <text evidence="10">The sequence shown here is derived from an EMBL/GenBank/DDBJ whole genome shotgun (WGS) entry which is preliminary data.</text>
</comment>